<feature type="compositionally biased region" description="Basic residues" evidence="4">
    <location>
        <begin position="102"/>
        <end position="111"/>
    </location>
</feature>
<dbReference type="Proteomes" id="UP000515913">
    <property type="component" value="Chromosome"/>
</dbReference>
<keyword evidence="2 5" id="KW-0238">DNA-binding</keyword>
<evidence type="ECO:0000313" key="5">
    <source>
        <dbReference type="EMBL" id="QNM15403.1"/>
    </source>
</evidence>
<keyword evidence="6" id="KW-1185">Reference proteome</keyword>
<dbReference type="InterPro" id="IPR010992">
    <property type="entry name" value="IHF-like_DNA-bd_dom_sf"/>
</dbReference>
<accession>A0A7G9GX71</accession>
<dbReference type="CDD" id="cd13831">
    <property type="entry name" value="HU"/>
    <property type="match status" value="1"/>
</dbReference>
<evidence type="ECO:0000256" key="3">
    <source>
        <dbReference type="RuleBase" id="RU003939"/>
    </source>
</evidence>
<dbReference type="Pfam" id="PF00216">
    <property type="entry name" value="Bac_DNA_binding"/>
    <property type="match status" value="1"/>
</dbReference>
<evidence type="ECO:0000256" key="2">
    <source>
        <dbReference type="ARBA" id="ARBA00023125"/>
    </source>
</evidence>
<dbReference type="KEGG" id="fho:H9Q81_00750"/>
<dbReference type="EMBL" id="CP060637">
    <property type="protein sequence ID" value="QNM15403.1"/>
    <property type="molecule type" value="Genomic_DNA"/>
</dbReference>
<dbReference type="PRINTS" id="PR01727">
    <property type="entry name" value="DNABINDINGHU"/>
</dbReference>
<keyword evidence="1" id="KW-0226">DNA condensation</keyword>
<name>A0A7G9GX71_9FUSO</name>
<dbReference type="SUPFAM" id="SSF47729">
    <property type="entry name" value="IHF-like DNA-binding proteins"/>
    <property type="match status" value="1"/>
</dbReference>
<dbReference type="GO" id="GO:0030527">
    <property type="term" value="F:structural constituent of chromatin"/>
    <property type="evidence" value="ECO:0007669"/>
    <property type="project" value="InterPro"/>
</dbReference>
<dbReference type="Gene3D" id="4.10.520.10">
    <property type="entry name" value="IHF-like DNA-binding proteins"/>
    <property type="match status" value="1"/>
</dbReference>
<sequence length="111" mass="12604">MTKKEFVELFGKKAELKTKLEAERLTKVFLETLEEVLVKGDSVAFIGFGKFEAAQRAERTCINPKTREPMKVPSKTVAKFKPGKNLTEKMNPVVEKKETKKSSKGKKKTKK</sequence>
<evidence type="ECO:0000313" key="6">
    <source>
        <dbReference type="Proteomes" id="UP000515913"/>
    </source>
</evidence>
<protein>
    <submittedName>
        <fullName evidence="5">HU family DNA-binding protein</fullName>
    </submittedName>
</protein>
<dbReference type="GO" id="GO:0030261">
    <property type="term" value="P:chromosome condensation"/>
    <property type="evidence" value="ECO:0007669"/>
    <property type="project" value="UniProtKB-KW"/>
</dbReference>
<dbReference type="PANTHER" id="PTHR33175">
    <property type="entry name" value="DNA-BINDING PROTEIN HU"/>
    <property type="match status" value="1"/>
</dbReference>
<dbReference type="AlphaFoldDB" id="A0A7G9GX71"/>
<dbReference type="InterPro" id="IPR000119">
    <property type="entry name" value="Hist_DNA-bd"/>
</dbReference>
<evidence type="ECO:0000256" key="1">
    <source>
        <dbReference type="ARBA" id="ARBA00023067"/>
    </source>
</evidence>
<organism evidence="5 6">
    <name type="scientific">Fusobacterium hominis</name>
    <dbReference type="NCBI Taxonomy" id="2764326"/>
    <lineage>
        <taxon>Bacteria</taxon>
        <taxon>Fusobacteriati</taxon>
        <taxon>Fusobacteriota</taxon>
        <taxon>Fusobacteriia</taxon>
        <taxon>Fusobacteriales</taxon>
        <taxon>Fusobacteriaceae</taxon>
        <taxon>Fusobacterium</taxon>
    </lineage>
</organism>
<dbReference type="GO" id="GO:0005829">
    <property type="term" value="C:cytosol"/>
    <property type="evidence" value="ECO:0007669"/>
    <property type="project" value="TreeGrafter"/>
</dbReference>
<gene>
    <name evidence="5" type="ORF">H9Q81_00750</name>
</gene>
<dbReference type="PANTHER" id="PTHR33175:SF3">
    <property type="entry name" value="DNA-BINDING PROTEIN HU-BETA"/>
    <property type="match status" value="1"/>
</dbReference>
<proteinExistence type="inferred from homology"/>
<reference evidence="5 6" key="1">
    <citation type="submission" date="2020-08" db="EMBL/GenBank/DDBJ databases">
        <authorList>
            <person name="Liu C."/>
            <person name="Sun Q."/>
        </authorList>
    </citation>
    <scope>NUCLEOTIDE SEQUENCE [LARGE SCALE GENOMIC DNA]</scope>
    <source>
        <strain evidence="5 6">NSJ-57</strain>
    </source>
</reference>
<evidence type="ECO:0000256" key="4">
    <source>
        <dbReference type="SAM" id="MobiDB-lite"/>
    </source>
</evidence>
<feature type="region of interest" description="Disordered" evidence="4">
    <location>
        <begin position="82"/>
        <end position="111"/>
    </location>
</feature>
<dbReference type="RefSeq" id="WP_101473494.1">
    <property type="nucleotide sequence ID" value="NZ_CP060637.1"/>
</dbReference>
<dbReference type="SMART" id="SM00411">
    <property type="entry name" value="BHL"/>
    <property type="match status" value="1"/>
</dbReference>
<comment type="similarity">
    <text evidence="3">Belongs to the bacterial histone-like protein family.</text>
</comment>
<dbReference type="GO" id="GO:0003677">
    <property type="term" value="F:DNA binding"/>
    <property type="evidence" value="ECO:0007669"/>
    <property type="project" value="UniProtKB-KW"/>
</dbReference>